<feature type="transmembrane region" description="Helical" evidence="1">
    <location>
        <begin position="316"/>
        <end position="337"/>
    </location>
</feature>
<feature type="transmembrane region" description="Helical" evidence="1">
    <location>
        <begin position="42"/>
        <end position="62"/>
    </location>
</feature>
<feature type="transmembrane region" description="Helical" evidence="1">
    <location>
        <begin position="12"/>
        <end position="30"/>
    </location>
</feature>
<dbReference type="Proteomes" id="UP000466024">
    <property type="component" value="Unassembled WGS sequence"/>
</dbReference>
<gene>
    <name evidence="2" type="ORF">F0A16_08465</name>
</gene>
<name>A0A640WGG3_9GAMM</name>
<evidence type="ECO:0000313" key="2">
    <source>
        <dbReference type="EMBL" id="KAA0019347.1"/>
    </source>
</evidence>
<keyword evidence="1" id="KW-0472">Membrane</keyword>
<dbReference type="RefSeq" id="WP_149434932.1">
    <property type="nucleotide sequence ID" value="NZ_VTPX01000003.1"/>
</dbReference>
<keyword evidence="1" id="KW-0812">Transmembrane</keyword>
<keyword evidence="1" id="KW-1133">Transmembrane helix</keyword>
<evidence type="ECO:0000256" key="1">
    <source>
        <dbReference type="SAM" id="Phobius"/>
    </source>
</evidence>
<evidence type="ECO:0000313" key="3">
    <source>
        <dbReference type="Proteomes" id="UP000466024"/>
    </source>
</evidence>
<dbReference type="AlphaFoldDB" id="A0A640WGG3"/>
<feature type="transmembrane region" description="Helical" evidence="1">
    <location>
        <begin position="193"/>
        <end position="210"/>
    </location>
</feature>
<reference evidence="2 3" key="1">
    <citation type="submission" date="2019-08" db="EMBL/GenBank/DDBJ databases">
        <title>Bioinformatics analysis of the strain L3 and L5.</title>
        <authorList>
            <person name="Li X."/>
        </authorList>
    </citation>
    <scope>NUCLEOTIDE SEQUENCE [LARGE SCALE GENOMIC DNA]</scope>
    <source>
        <strain evidence="2 3">L3</strain>
    </source>
</reference>
<feature type="transmembrane region" description="Helical" evidence="1">
    <location>
        <begin position="129"/>
        <end position="150"/>
    </location>
</feature>
<proteinExistence type="predicted"/>
<feature type="transmembrane region" description="Helical" evidence="1">
    <location>
        <begin position="74"/>
        <end position="94"/>
    </location>
</feature>
<protein>
    <submittedName>
        <fullName evidence="2">Uncharacterized protein</fullName>
    </submittedName>
</protein>
<organism evidence="2 3">
    <name type="scientific">Salinicola corii</name>
    <dbReference type="NCBI Taxonomy" id="2606937"/>
    <lineage>
        <taxon>Bacteria</taxon>
        <taxon>Pseudomonadati</taxon>
        <taxon>Pseudomonadota</taxon>
        <taxon>Gammaproteobacteria</taxon>
        <taxon>Oceanospirillales</taxon>
        <taxon>Halomonadaceae</taxon>
        <taxon>Salinicola</taxon>
    </lineage>
</organism>
<keyword evidence="3" id="KW-1185">Reference proteome</keyword>
<feature type="transmembrane region" description="Helical" evidence="1">
    <location>
        <begin position="216"/>
        <end position="244"/>
    </location>
</feature>
<dbReference type="EMBL" id="VTPX01000003">
    <property type="protein sequence ID" value="KAA0019347.1"/>
    <property type="molecule type" value="Genomic_DNA"/>
</dbReference>
<sequence length="393" mass="43820">MSLLGQGEYNLVINVRHAYIAAFAVLAIAIPKSGVAISGIPLNGIYLLICLSLPFLIAKFLVRGMASGGGYDVYMFLLLPFWMLFLSITLINGIAKPAAYVGYVMSLVVVPLFFYVWASQLTPDRLQYLLRALVMCIRFASAFGIFLFLYKVATGQYFSIPLLTTTLGADQTLESRMNDRGGIYKLFSTYNNGNIYAVCMIMLLPIYSVIERSRKWVLLLMLTIMLTLSRTAWALLLLYCVFEYLIFNKAISVKKLIVICVLLCIAVPGMMALLGVMGKDVTFLFDSNLGGRASYLEYFVNANFISHVPLYWSYEIPYVSVAEFVGLIGLLPFLMFFSNIVMARSLFDINRPVSRAACIGCLMYGVATFSDAALILVPTFIIYSLLVMLSFSE</sequence>
<feature type="transmembrane region" description="Helical" evidence="1">
    <location>
        <begin position="100"/>
        <end position="117"/>
    </location>
</feature>
<feature type="transmembrane region" description="Helical" evidence="1">
    <location>
        <begin position="256"/>
        <end position="277"/>
    </location>
</feature>
<comment type="caution">
    <text evidence="2">The sequence shown here is derived from an EMBL/GenBank/DDBJ whole genome shotgun (WGS) entry which is preliminary data.</text>
</comment>
<accession>A0A640WGG3</accession>